<accession>A0A420MIM2</accession>
<sequence length="39" mass="4304">MAGVSPDKAYLGFMTNAGYGYKTGVPLFQDKETLYRSIL</sequence>
<evidence type="ECO:0000313" key="2">
    <source>
        <dbReference type="Proteomes" id="UP000285084"/>
    </source>
</evidence>
<name>A0A420MIM2_FUSOX</name>
<proteinExistence type="predicted"/>
<dbReference type="AlphaFoldDB" id="A0A420MIM2"/>
<organism evidence="1 2">
    <name type="scientific">Fusarium oxysporum</name>
    <name type="common">Fusarium vascular wilt</name>
    <dbReference type="NCBI Taxonomy" id="5507"/>
    <lineage>
        <taxon>Eukaryota</taxon>
        <taxon>Fungi</taxon>
        <taxon>Dikarya</taxon>
        <taxon>Ascomycota</taxon>
        <taxon>Pezizomycotina</taxon>
        <taxon>Sordariomycetes</taxon>
        <taxon>Hypocreomycetidae</taxon>
        <taxon>Hypocreales</taxon>
        <taxon>Nectriaceae</taxon>
        <taxon>Fusarium</taxon>
        <taxon>Fusarium oxysporum species complex</taxon>
    </lineage>
</organism>
<comment type="caution">
    <text evidence="1">The sequence shown here is derived from an EMBL/GenBank/DDBJ whole genome shotgun (WGS) entry which is preliminary data.</text>
</comment>
<dbReference type="Proteomes" id="UP000285084">
    <property type="component" value="Unassembled WGS sequence"/>
</dbReference>
<gene>
    <name evidence="1" type="ORF">BFJ69_g14113</name>
</gene>
<dbReference type="EMBL" id="MRCX01000210">
    <property type="protein sequence ID" value="RKK67853.1"/>
    <property type="molecule type" value="Genomic_DNA"/>
</dbReference>
<protein>
    <submittedName>
        <fullName evidence="1">Uncharacterized protein</fullName>
    </submittedName>
</protein>
<evidence type="ECO:0000313" key="1">
    <source>
        <dbReference type="EMBL" id="RKK67853.1"/>
    </source>
</evidence>
<reference evidence="1 2" key="1">
    <citation type="journal article" date="2018" name="Sci. Rep.">
        <title>Characterisation of pathogen-specific regions and novel effector candidates in Fusarium oxysporum f. sp. cepae.</title>
        <authorList>
            <person name="Armitage A.D."/>
            <person name="Taylor A."/>
            <person name="Sobczyk M.K."/>
            <person name="Baxter L."/>
            <person name="Greenfield B.P."/>
            <person name="Bates H.J."/>
            <person name="Wilson F."/>
            <person name="Jackson A.C."/>
            <person name="Ott S."/>
            <person name="Harrison R.J."/>
            <person name="Clarkson J.P."/>
        </authorList>
    </citation>
    <scope>NUCLEOTIDE SEQUENCE [LARGE SCALE GENOMIC DNA]</scope>
    <source>
        <strain evidence="1 2">Fo_A13</strain>
    </source>
</reference>